<keyword evidence="3" id="KW-1185">Reference proteome</keyword>
<organism evidence="2 3">
    <name type="scientific">Nocardia callitridis</name>
    <dbReference type="NCBI Taxonomy" id="648753"/>
    <lineage>
        <taxon>Bacteria</taxon>
        <taxon>Bacillati</taxon>
        <taxon>Actinomycetota</taxon>
        <taxon>Actinomycetes</taxon>
        <taxon>Mycobacteriales</taxon>
        <taxon>Nocardiaceae</taxon>
        <taxon>Nocardia</taxon>
    </lineage>
</organism>
<dbReference type="Proteomes" id="UP001500603">
    <property type="component" value="Unassembled WGS sequence"/>
</dbReference>
<dbReference type="EMBL" id="BAABJM010000002">
    <property type="protein sequence ID" value="GAA5055229.1"/>
    <property type="molecule type" value="Genomic_DNA"/>
</dbReference>
<feature type="transmembrane region" description="Helical" evidence="1">
    <location>
        <begin position="27"/>
        <end position="45"/>
    </location>
</feature>
<comment type="caution">
    <text evidence="2">The sequence shown here is derived from an EMBL/GenBank/DDBJ whole genome shotgun (WGS) entry which is preliminary data.</text>
</comment>
<evidence type="ECO:0008006" key="4">
    <source>
        <dbReference type="Google" id="ProtNLM"/>
    </source>
</evidence>
<name>A0ABP9KFL2_9NOCA</name>
<sequence length="165" mass="18210">MGLIGIAVGLLLLVTTTTDSPLTFPVVAPIAVGIAALLLGLRHIIRPVPDLTVDDNGVTFSPFGRIPWAVISRIHLITAHGMRYLAVELVDSNPRLAESRWSRWIYSPVGKITVGFPLTISERWLRPISLDDIVAELHRRNPDLVIARSERKAFRRAQPGPTDIV</sequence>
<keyword evidence="1" id="KW-0472">Membrane</keyword>
<evidence type="ECO:0000313" key="3">
    <source>
        <dbReference type="Proteomes" id="UP001500603"/>
    </source>
</evidence>
<keyword evidence="1" id="KW-0812">Transmembrane</keyword>
<protein>
    <recommendedName>
        <fullName evidence="4">PH domain-containing protein</fullName>
    </recommendedName>
</protein>
<evidence type="ECO:0000256" key="1">
    <source>
        <dbReference type="SAM" id="Phobius"/>
    </source>
</evidence>
<keyword evidence="1" id="KW-1133">Transmembrane helix</keyword>
<accession>A0ABP9KFL2</accession>
<evidence type="ECO:0000313" key="2">
    <source>
        <dbReference type="EMBL" id="GAA5055229.1"/>
    </source>
</evidence>
<gene>
    <name evidence="2" type="ORF">GCM10023318_31090</name>
</gene>
<proteinExistence type="predicted"/>
<reference evidence="3" key="1">
    <citation type="journal article" date="2019" name="Int. J. Syst. Evol. Microbiol.">
        <title>The Global Catalogue of Microorganisms (GCM) 10K type strain sequencing project: providing services to taxonomists for standard genome sequencing and annotation.</title>
        <authorList>
            <consortium name="The Broad Institute Genomics Platform"/>
            <consortium name="The Broad Institute Genome Sequencing Center for Infectious Disease"/>
            <person name="Wu L."/>
            <person name="Ma J."/>
        </authorList>
    </citation>
    <scope>NUCLEOTIDE SEQUENCE [LARGE SCALE GENOMIC DNA]</scope>
    <source>
        <strain evidence="3">JCM 18298</strain>
    </source>
</reference>